<organism evidence="3 4">
    <name type="scientific">Dipteronia dyeriana</name>
    <dbReference type="NCBI Taxonomy" id="168575"/>
    <lineage>
        <taxon>Eukaryota</taxon>
        <taxon>Viridiplantae</taxon>
        <taxon>Streptophyta</taxon>
        <taxon>Embryophyta</taxon>
        <taxon>Tracheophyta</taxon>
        <taxon>Spermatophyta</taxon>
        <taxon>Magnoliopsida</taxon>
        <taxon>eudicotyledons</taxon>
        <taxon>Gunneridae</taxon>
        <taxon>Pentapetalae</taxon>
        <taxon>rosids</taxon>
        <taxon>malvids</taxon>
        <taxon>Sapindales</taxon>
        <taxon>Sapindaceae</taxon>
        <taxon>Hippocastanoideae</taxon>
        <taxon>Acereae</taxon>
        <taxon>Dipteronia</taxon>
    </lineage>
</organism>
<feature type="domain" description="KIB1-4 beta-propeller" evidence="1">
    <location>
        <begin position="66"/>
        <end position="167"/>
    </location>
</feature>
<dbReference type="PANTHER" id="PTHR31704">
    <property type="entry name" value="MYB/SANT-LIKE DNA-BINDING DOMAIN PROTEIN-RELATED"/>
    <property type="match status" value="1"/>
</dbReference>
<evidence type="ECO:0008006" key="5">
    <source>
        <dbReference type="Google" id="ProtNLM"/>
    </source>
</evidence>
<name>A0AAD9X5W0_9ROSI</name>
<keyword evidence="4" id="KW-1185">Reference proteome</keyword>
<evidence type="ECO:0000259" key="1">
    <source>
        <dbReference type="Pfam" id="PF03478"/>
    </source>
</evidence>
<sequence>MANNWVGLELGLLMKITRKIELYDDFVAFRGVCISWRSVAVIENFTNKIPWLMLPPKINSNLWDLLSISKGTHRQFMLPQAQAQLRRLNCFSSNGWLLTINRYLSMALLNPFSGRIIKLPHMNTFKGWNGTLRVKNMQFRFITKFLLWCPSSALDSDYTVIVIHGGLGQFQLIRMVLQSLRGHLRGSLPVRNLRFLDSVFDCEILETNGNDTQLQSHIRNLWWSKVVVQRLNLLWDNLVKIFNKTTGKEYNKVQLKNRWDTLKSDWKLWRDLVGKETGLGWNAKLKTIDASEEWWHRKLQVHHNAAKIRKDGIDPTMMEKLDRMFMNTTTTGTMLGLLHPVCFHQIVLIPTPFK</sequence>
<dbReference type="InterPro" id="IPR005174">
    <property type="entry name" value="KIB1-4_b-propeller"/>
</dbReference>
<dbReference type="Pfam" id="PF12776">
    <property type="entry name" value="Myb_DNA-bind_3"/>
    <property type="match status" value="1"/>
</dbReference>
<dbReference type="Proteomes" id="UP001280121">
    <property type="component" value="Unassembled WGS sequence"/>
</dbReference>
<reference evidence="3" key="1">
    <citation type="journal article" date="2023" name="Plant J.">
        <title>Genome sequences and population genomics provide insights into the demographic history, inbreeding, and mutation load of two 'living fossil' tree species of Dipteronia.</title>
        <authorList>
            <person name="Feng Y."/>
            <person name="Comes H.P."/>
            <person name="Chen J."/>
            <person name="Zhu S."/>
            <person name="Lu R."/>
            <person name="Zhang X."/>
            <person name="Li P."/>
            <person name="Qiu J."/>
            <person name="Olsen K.M."/>
            <person name="Qiu Y."/>
        </authorList>
    </citation>
    <scope>NUCLEOTIDE SEQUENCE</scope>
    <source>
        <strain evidence="3">KIB01</strain>
    </source>
</reference>
<evidence type="ECO:0000259" key="2">
    <source>
        <dbReference type="Pfam" id="PF12776"/>
    </source>
</evidence>
<proteinExistence type="predicted"/>
<gene>
    <name evidence="3" type="ORF">Ddye_013210</name>
</gene>
<evidence type="ECO:0000313" key="3">
    <source>
        <dbReference type="EMBL" id="KAK2653354.1"/>
    </source>
</evidence>
<dbReference type="AlphaFoldDB" id="A0AAD9X5W0"/>
<evidence type="ECO:0000313" key="4">
    <source>
        <dbReference type="Proteomes" id="UP001280121"/>
    </source>
</evidence>
<dbReference type="EMBL" id="JANJYI010000004">
    <property type="protein sequence ID" value="KAK2653354.1"/>
    <property type="molecule type" value="Genomic_DNA"/>
</dbReference>
<dbReference type="PANTHER" id="PTHR31704:SF37">
    <property type="entry name" value="HEAT SHOCK PROTEIN"/>
    <property type="match status" value="1"/>
</dbReference>
<protein>
    <recommendedName>
        <fullName evidence="5">Myb/SANT-like domain-containing protein</fullName>
    </recommendedName>
</protein>
<dbReference type="Pfam" id="PF03478">
    <property type="entry name" value="Beta-prop_KIB1-4"/>
    <property type="match status" value="1"/>
</dbReference>
<comment type="caution">
    <text evidence="3">The sequence shown here is derived from an EMBL/GenBank/DDBJ whole genome shotgun (WGS) entry which is preliminary data.</text>
</comment>
<dbReference type="InterPro" id="IPR024752">
    <property type="entry name" value="Myb/SANT-like_dom"/>
</dbReference>
<accession>A0AAD9X5W0</accession>
<feature type="domain" description="Myb/SANT-like" evidence="2">
    <location>
        <begin position="235"/>
        <end position="297"/>
    </location>
</feature>